<gene>
    <name evidence="1" type="ORF">IAR55_003197</name>
</gene>
<organism evidence="1 2">
    <name type="scientific">Kwoniella newhampshirensis</name>
    <dbReference type="NCBI Taxonomy" id="1651941"/>
    <lineage>
        <taxon>Eukaryota</taxon>
        <taxon>Fungi</taxon>
        <taxon>Dikarya</taxon>
        <taxon>Basidiomycota</taxon>
        <taxon>Agaricomycotina</taxon>
        <taxon>Tremellomycetes</taxon>
        <taxon>Tremellales</taxon>
        <taxon>Cryptococcaceae</taxon>
        <taxon>Kwoniella</taxon>
    </lineage>
</organism>
<evidence type="ECO:0000313" key="2">
    <source>
        <dbReference type="Proteomes" id="UP001388673"/>
    </source>
</evidence>
<accession>A0AAW0YYE7</accession>
<name>A0AAW0YYE7_9TREE</name>
<evidence type="ECO:0008006" key="3">
    <source>
        <dbReference type="Google" id="ProtNLM"/>
    </source>
</evidence>
<dbReference type="KEGG" id="kne:92180455"/>
<reference evidence="1 2" key="1">
    <citation type="journal article" date="2024" name="bioRxiv">
        <title>Comparative genomics of Cryptococcus and Kwoniella reveals pathogenesis evolution and contrasting karyotype dynamics via intercentromeric recombination or chromosome fusion.</title>
        <authorList>
            <person name="Coelho M.A."/>
            <person name="David-Palma M."/>
            <person name="Shea T."/>
            <person name="Bowers K."/>
            <person name="McGinley-Smith S."/>
            <person name="Mohammad A.W."/>
            <person name="Gnirke A."/>
            <person name="Yurkov A.M."/>
            <person name="Nowrousian M."/>
            <person name="Sun S."/>
            <person name="Cuomo C.A."/>
            <person name="Heitman J."/>
        </authorList>
    </citation>
    <scope>NUCLEOTIDE SEQUENCE [LARGE SCALE GENOMIC DNA]</scope>
    <source>
        <strain evidence="1 2">CBS 13917</strain>
    </source>
</reference>
<dbReference type="AlphaFoldDB" id="A0AAW0YYE7"/>
<proteinExistence type="predicted"/>
<dbReference type="EMBL" id="JBCAWK010000005">
    <property type="protein sequence ID" value="KAK8858965.1"/>
    <property type="molecule type" value="Genomic_DNA"/>
</dbReference>
<dbReference type="GeneID" id="92180455"/>
<sequence length="364" mass="38917">MSDEKELPPQYSMHELHTTKHGVTLRVPARSYQPGDNIPIIVSGSSSAFASWSGDATCVLEGASSAALMGKSRYQAGQIANAGLGGGGAMAITSREEHVFASTSTTLELSQIKEKAENGEMLLQASLNIPIERTCGCDGPRTKGIMPTVPTMDEMRADHSSVKWKMTVEIKRKGLIKRDIKLSLEIPVMLPPVALPDTGLSNSASSVTTFDAVTPPILTAHLTLLPPKPSKPLSIPFRIRVSTSPPPCMVSADDLFPKGKMRVVFYLSQQTWTMGIAQSRFGDAGGFNWAGVRTRAVTPVVCGGGGGKDLELEGEYDLHAEERSADGCGLSIHWLSHASVQWDHLPGLLVVSIPVNLPPAVAQR</sequence>
<dbReference type="Proteomes" id="UP001388673">
    <property type="component" value="Unassembled WGS sequence"/>
</dbReference>
<protein>
    <recommendedName>
        <fullName evidence="3">Arrestin-like N-terminal domain-containing protein</fullName>
    </recommendedName>
</protein>
<evidence type="ECO:0000313" key="1">
    <source>
        <dbReference type="EMBL" id="KAK8858965.1"/>
    </source>
</evidence>
<comment type="caution">
    <text evidence="1">The sequence shown here is derived from an EMBL/GenBank/DDBJ whole genome shotgun (WGS) entry which is preliminary data.</text>
</comment>
<dbReference type="RefSeq" id="XP_066803806.1">
    <property type="nucleotide sequence ID" value="XM_066946305.1"/>
</dbReference>
<keyword evidence="2" id="KW-1185">Reference proteome</keyword>